<accession>A0A542ECI1</accession>
<dbReference type="EMBL" id="VFMO01000001">
    <property type="protein sequence ID" value="TQJ13004.1"/>
    <property type="molecule type" value="Genomic_DNA"/>
</dbReference>
<name>A0A542ECI1_9MICO</name>
<dbReference type="OrthoDB" id="5137271at2"/>
<evidence type="ECO:0000256" key="3">
    <source>
        <dbReference type="SAM" id="SignalP"/>
    </source>
</evidence>
<sequence length="821" mass="85281">MCLVVLGVLSVPPTLAATKPATAAAQTDIRIGLDPTAVPIVTGDDGVDVVGSISNDSDTAIDDGTVHVALSGALLDTPGAVSTWEAGRSEAKPETVASVSVGAIAPGAVRQFRVKIAAARIPWKYQLAALPMTLRLTEGRTVTSASTRSFARTTLQMQRGAVDSPLNIGWVIPLTLPADPALFGPSGPDRDQAWARAIGPGSRIDQLITGLADQPVTWLIDPILLDPPAAADDNVPAGTIDDPATSTDTSVGSDQARRDDASPTPSATASSTPSAGPSTTPSATSSPTSPPTSSPTSPPTSPPAASADPSPSTSASATTSSGEPDPSESTPTSDPTDPPPADPIPSNTVETLTAELLTKLRGLPSDQTIWWSGYDDPDVLTLLQRDPALLQRDLRRPLPPALRALSTQRAVWPQGEVGAGDVRRIAGAWTSAGQATPIVVLPRRAAEDPSAPVTGSVRKVAGTGGVVLYHEDLSATVSSAGGDPGLRAAKFLASSIAIYQQAPGSDRSLTVAVPRQATTSPAAIKATIGAIRSSAWIFDLAGSAMNGTDPKARPTALLPAPARGPAYPPVAASALSPELIDRLGRQRRRVNTLGTILVDSGDVVDARHRALDVIGSTRWRGHPGALQIVSRTQSDSLRAILGKVSVNPSTVNFFADSGRLAITIVNDLNRDVHDVVLRLQPRKYLLRIGSQPAPLDLPANSRIAVRSEVEAISPGRVQVDAQLTNADGAPIGDPNEVTQLEINVRPTSTWIYWVLGIVGGLVLIFGLWRSLRQGPRRTTLDPTSTKATPPDAIVATAPSRIGQLDPDDESPTTKAPPPDER</sequence>
<dbReference type="InterPro" id="IPR046112">
    <property type="entry name" value="DUF6049"/>
</dbReference>
<keyword evidence="2" id="KW-0812">Transmembrane</keyword>
<feature type="chain" id="PRO_5022197078" evidence="3">
    <location>
        <begin position="17"/>
        <end position="821"/>
    </location>
</feature>
<feature type="region of interest" description="Disordered" evidence="1">
    <location>
        <begin position="775"/>
        <end position="821"/>
    </location>
</feature>
<feature type="compositionally biased region" description="Low complexity" evidence="1">
    <location>
        <begin position="303"/>
        <end position="335"/>
    </location>
</feature>
<keyword evidence="2" id="KW-0472">Membrane</keyword>
<feature type="compositionally biased region" description="Low complexity" evidence="1">
    <location>
        <begin position="262"/>
        <end position="287"/>
    </location>
</feature>
<dbReference type="Pfam" id="PF19516">
    <property type="entry name" value="DUF6049"/>
    <property type="match status" value="2"/>
</dbReference>
<protein>
    <submittedName>
        <fullName evidence="4">Uncharacterized protein</fullName>
    </submittedName>
</protein>
<keyword evidence="5" id="KW-1185">Reference proteome</keyword>
<dbReference type="AlphaFoldDB" id="A0A542ECI1"/>
<keyword evidence="3" id="KW-0732">Signal</keyword>
<feature type="compositionally biased region" description="Pro residues" evidence="1">
    <location>
        <begin position="288"/>
        <end position="302"/>
    </location>
</feature>
<evidence type="ECO:0000313" key="4">
    <source>
        <dbReference type="EMBL" id="TQJ13004.1"/>
    </source>
</evidence>
<evidence type="ECO:0000313" key="5">
    <source>
        <dbReference type="Proteomes" id="UP000320806"/>
    </source>
</evidence>
<dbReference type="Proteomes" id="UP000320806">
    <property type="component" value="Unassembled WGS sequence"/>
</dbReference>
<proteinExistence type="predicted"/>
<feature type="signal peptide" evidence="3">
    <location>
        <begin position="1"/>
        <end position="16"/>
    </location>
</feature>
<evidence type="ECO:0000256" key="2">
    <source>
        <dbReference type="SAM" id="Phobius"/>
    </source>
</evidence>
<comment type="caution">
    <text evidence="4">The sequence shown here is derived from an EMBL/GenBank/DDBJ whole genome shotgun (WGS) entry which is preliminary data.</text>
</comment>
<keyword evidence="2" id="KW-1133">Transmembrane helix</keyword>
<feature type="compositionally biased region" description="Polar residues" evidence="1">
    <location>
        <begin position="244"/>
        <end position="253"/>
    </location>
</feature>
<feature type="transmembrane region" description="Helical" evidence="2">
    <location>
        <begin position="750"/>
        <end position="768"/>
    </location>
</feature>
<reference evidence="4 5" key="1">
    <citation type="submission" date="2019-06" db="EMBL/GenBank/DDBJ databases">
        <title>Sequencing the genomes of 1000 actinobacteria strains.</title>
        <authorList>
            <person name="Klenk H.-P."/>
        </authorList>
    </citation>
    <scope>NUCLEOTIDE SEQUENCE [LARGE SCALE GENOMIC DNA]</scope>
    <source>
        <strain evidence="4 5">DSM 19828</strain>
    </source>
</reference>
<evidence type="ECO:0000256" key="1">
    <source>
        <dbReference type="SAM" id="MobiDB-lite"/>
    </source>
</evidence>
<gene>
    <name evidence="4" type="ORF">FB459_0388</name>
</gene>
<organism evidence="4 5">
    <name type="scientific">Yimella lutea</name>
    <dbReference type="NCBI Taxonomy" id="587872"/>
    <lineage>
        <taxon>Bacteria</taxon>
        <taxon>Bacillati</taxon>
        <taxon>Actinomycetota</taxon>
        <taxon>Actinomycetes</taxon>
        <taxon>Micrococcales</taxon>
        <taxon>Dermacoccaceae</taxon>
        <taxon>Yimella</taxon>
    </lineage>
</organism>
<feature type="region of interest" description="Disordered" evidence="1">
    <location>
        <begin position="230"/>
        <end position="347"/>
    </location>
</feature>